<gene>
    <name evidence="2" type="ORF">RJN63_27445</name>
</gene>
<dbReference type="InterPro" id="IPR037883">
    <property type="entry name" value="Knr4/Smi1-like_sf"/>
</dbReference>
<dbReference type="Gene3D" id="3.40.1580.10">
    <property type="entry name" value="SMI1/KNR4-like"/>
    <property type="match status" value="1"/>
</dbReference>
<evidence type="ECO:0000313" key="2">
    <source>
        <dbReference type="EMBL" id="MDT0340596.1"/>
    </source>
</evidence>
<protein>
    <submittedName>
        <fullName evidence="2">SMI1/KNR4 family protein</fullName>
    </submittedName>
</protein>
<comment type="caution">
    <text evidence="2">The sequence shown here is derived from an EMBL/GenBank/DDBJ whole genome shotgun (WGS) entry which is preliminary data.</text>
</comment>
<dbReference type="AlphaFoldDB" id="A0AAE4GFC6"/>
<dbReference type="SMART" id="SM00860">
    <property type="entry name" value="SMI1_KNR4"/>
    <property type="match status" value="1"/>
</dbReference>
<feature type="domain" description="Knr4/Smi1-like" evidence="1">
    <location>
        <begin position="21"/>
        <end position="136"/>
    </location>
</feature>
<dbReference type="SUPFAM" id="SSF160631">
    <property type="entry name" value="SMI1/KNR4-like"/>
    <property type="match status" value="1"/>
</dbReference>
<dbReference type="EMBL" id="JAVRAA010000024">
    <property type="protein sequence ID" value="MDT0340596.1"/>
    <property type="molecule type" value="Genomic_DNA"/>
</dbReference>
<accession>A0AAE4GFC6</accession>
<evidence type="ECO:0000259" key="1">
    <source>
        <dbReference type="SMART" id="SM00860"/>
    </source>
</evidence>
<dbReference type="InterPro" id="IPR018958">
    <property type="entry name" value="Knr4/Smi1-like_dom"/>
</dbReference>
<dbReference type="Pfam" id="PF14567">
    <property type="entry name" value="SUKH_5"/>
    <property type="match status" value="1"/>
</dbReference>
<sequence length="143" mass="16317">MFANVEKMIQDNPDLAESGQPQDSRAITIAEERLGLRFPDSFREYLNRWGWISFGPNEYLGLGQEVKDIVSLTERLRRICGLPKELAVVCDHDGDEYVCLDTSSFNNGECPVIVWDAPRRVISRPRAASFDAFLETDMLDFIE</sequence>
<organism evidence="2">
    <name type="scientific">Herbaspirillum huttiense subsp. nephrolepidis</name>
    <dbReference type="NCBI Taxonomy" id="3075126"/>
    <lineage>
        <taxon>Bacteria</taxon>
        <taxon>Pseudomonadati</taxon>
        <taxon>Pseudomonadota</taxon>
        <taxon>Betaproteobacteria</taxon>
        <taxon>Burkholderiales</taxon>
        <taxon>Oxalobacteraceae</taxon>
        <taxon>Herbaspirillum</taxon>
    </lineage>
</organism>
<reference evidence="2" key="1">
    <citation type="submission" date="2023-02" db="EMBL/GenBank/DDBJ databases">
        <title>Description of Herbaspirillum huttiense subsp. nephrolepsisexaltata and Herbaspirillum huttiense subsp. lycopersicon.</title>
        <authorList>
            <person name="Poudel M."/>
            <person name="Sharma A."/>
            <person name="Goss E."/>
            <person name="Tapia J.H."/>
            <person name="Harmon C.M."/>
            <person name="Jones J.B."/>
        </authorList>
    </citation>
    <scope>NUCLEOTIDE SEQUENCE</scope>
    <source>
        <strain evidence="2">NC40101</strain>
    </source>
</reference>
<name>A0AAE4GFC6_9BURK</name>
<proteinExistence type="predicted"/>
<dbReference type="RefSeq" id="WP_310838526.1">
    <property type="nucleotide sequence ID" value="NZ_JAVLSM010000016.1"/>
</dbReference>